<sequence length="344" mass="38778">MTMHCIHKPIGNKLRHSALVWKYLLSILLLQSCAYTKNGENKNSSIKKDTLNTQKDTLLKRSLQFSIGNGVNLQPSYYNNGRVNFDWPLMKSMDKIKTVRIEIEPNAVQQAKEWIRQADSAGYTIIATYHKAKVLGSDDPAEVQEAANWWQHNYNTLISGIKTNLSVNNKNPKFIINLINEWGSHNMSAANYAKAYNAAIATLRTFYNGYIIIDIPGWGQETYTAFLACKKSIPKIQDSKIILSAHIYPNGFNQARGRILQPSDLKDMENTGYPCILGEFGTGEGACDWSAIVDYAKNHGWPVIGWAWNGDGGTMNMVHPAWKQEPQASSFKTSPYFDTLYNKL</sequence>
<dbReference type="OrthoDB" id="1312312at2"/>
<keyword evidence="2" id="KW-1185">Reference proteome</keyword>
<dbReference type="AlphaFoldDB" id="A0A1H3WHP3"/>
<dbReference type="Proteomes" id="UP000199041">
    <property type="component" value="Unassembled WGS sequence"/>
</dbReference>
<reference evidence="1 2" key="1">
    <citation type="submission" date="2016-10" db="EMBL/GenBank/DDBJ databases">
        <authorList>
            <person name="de Groot N.N."/>
        </authorList>
    </citation>
    <scope>NUCLEOTIDE SEQUENCE [LARGE SCALE GENOMIC DNA]</scope>
    <source>
        <strain evidence="1 2">Vu-144</strain>
    </source>
</reference>
<accession>A0A1H3WHP3</accession>
<name>A0A1H3WHP3_9BACT</name>
<organism evidence="1 2">
    <name type="scientific">Arachidicoccus rhizosphaerae</name>
    <dbReference type="NCBI Taxonomy" id="551991"/>
    <lineage>
        <taxon>Bacteria</taxon>
        <taxon>Pseudomonadati</taxon>
        <taxon>Bacteroidota</taxon>
        <taxon>Chitinophagia</taxon>
        <taxon>Chitinophagales</taxon>
        <taxon>Chitinophagaceae</taxon>
        <taxon>Arachidicoccus</taxon>
    </lineage>
</organism>
<protein>
    <recommendedName>
        <fullName evidence="3">Mannan endo-1,4-beta-mannosidase</fullName>
    </recommendedName>
</protein>
<gene>
    <name evidence="1" type="ORF">SAMN05192529_10337</name>
</gene>
<evidence type="ECO:0000313" key="1">
    <source>
        <dbReference type="EMBL" id="SDZ86649.1"/>
    </source>
</evidence>
<dbReference type="STRING" id="551991.SAMN05192529_10337"/>
<dbReference type="InterPro" id="IPR017853">
    <property type="entry name" value="GH"/>
</dbReference>
<dbReference type="RefSeq" id="WP_091393754.1">
    <property type="nucleotide sequence ID" value="NZ_FNQY01000003.1"/>
</dbReference>
<dbReference type="EMBL" id="FNQY01000003">
    <property type="protein sequence ID" value="SDZ86649.1"/>
    <property type="molecule type" value="Genomic_DNA"/>
</dbReference>
<proteinExistence type="predicted"/>
<evidence type="ECO:0008006" key="3">
    <source>
        <dbReference type="Google" id="ProtNLM"/>
    </source>
</evidence>
<dbReference type="Gene3D" id="3.20.20.80">
    <property type="entry name" value="Glycosidases"/>
    <property type="match status" value="1"/>
</dbReference>
<evidence type="ECO:0000313" key="2">
    <source>
        <dbReference type="Proteomes" id="UP000199041"/>
    </source>
</evidence>
<dbReference type="SUPFAM" id="SSF51445">
    <property type="entry name" value="(Trans)glycosidases"/>
    <property type="match status" value="1"/>
</dbReference>